<proteinExistence type="predicted"/>
<evidence type="ECO:0000259" key="4">
    <source>
        <dbReference type="Pfam" id="PF13947"/>
    </source>
</evidence>
<evidence type="ECO:0000256" key="1">
    <source>
        <dbReference type="ARBA" id="ARBA00004167"/>
    </source>
</evidence>
<dbReference type="GO" id="GO:0030247">
    <property type="term" value="F:polysaccharide binding"/>
    <property type="evidence" value="ECO:0007669"/>
    <property type="project" value="InterPro"/>
</dbReference>
<sequence>MKLFQSYHFILLVILLSLTTISVAVPKYAKAGCEDMCGNVVIPFPFGIGASCSHNRWYNVDCNSLTPYLSSFNQLEVLCVDLENRTVTVKIQKFSNCSQTTKSVDLGSSPFLYSKLHNTFIYEGYRGGAVMMDKHGSVLTGCSTTCSNDTTTTGIIDTSNCIGINCCQTKIPLHLESYSMNLTGMERQMGGDGACGSVYLLDKDSYNEGSNLSHQSYVPTSLQWILSVSDRYQDQLSCSGVWEPYEMDLGNGTLMISWDCYTSFKGNPYLIDGGYGT</sequence>
<comment type="subcellular location">
    <subcellularLocation>
        <location evidence="1">Membrane</location>
        <topology evidence="1">Single-pass membrane protein</topology>
    </subcellularLocation>
</comment>
<reference evidence="5 6" key="1">
    <citation type="journal article" date="2018" name="Mol. Plant">
        <title>The genome of Artemisia annua provides insight into the evolution of Asteraceae family and artemisinin biosynthesis.</title>
        <authorList>
            <person name="Shen Q."/>
            <person name="Zhang L."/>
            <person name="Liao Z."/>
            <person name="Wang S."/>
            <person name="Yan T."/>
            <person name="Shi P."/>
            <person name="Liu M."/>
            <person name="Fu X."/>
            <person name="Pan Q."/>
            <person name="Wang Y."/>
            <person name="Lv Z."/>
            <person name="Lu X."/>
            <person name="Zhang F."/>
            <person name="Jiang W."/>
            <person name="Ma Y."/>
            <person name="Chen M."/>
            <person name="Hao X."/>
            <person name="Li L."/>
            <person name="Tang Y."/>
            <person name="Lv G."/>
            <person name="Zhou Y."/>
            <person name="Sun X."/>
            <person name="Brodelius P.E."/>
            <person name="Rose J.K.C."/>
            <person name="Tang K."/>
        </authorList>
    </citation>
    <scope>NUCLEOTIDE SEQUENCE [LARGE SCALE GENOMIC DNA]</scope>
    <source>
        <strain evidence="6">cv. Huhao1</strain>
        <tissue evidence="5">Leaf</tissue>
    </source>
</reference>
<keyword evidence="5" id="KW-0808">Transferase</keyword>
<name>A0A2U1PK01_ARTAN</name>
<dbReference type="STRING" id="35608.A0A2U1PK01"/>
<keyword evidence="2 3" id="KW-0732">Signal</keyword>
<accession>A0A2U1PK01</accession>
<dbReference type="GO" id="GO:0016020">
    <property type="term" value="C:membrane"/>
    <property type="evidence" value="ECO:0007669"/>
    <property type="project" value="UniProtKB-SubCell"/>
</dbReference>
<gene>
    <name evidence="5" type="ORF">CTI12_AA144420</name>
</gene>
<keyword evidence="5" id="KW-0675">Receptor</keyword>
<dbReference type="EMBL" id="PKPP01001057">
    <property type="protein sequence ID" value="PWA86085.1"/>
    <property type="molecule type" value="Genomic_DNA"/>
</dbReference>
<feature type="signal peptide" evidence="3">
    <location>
        <begin position="1"/>
        <end position="24"/>
    </location>
</feature>
<evidence type="ECO:0000256" key="2">
    <source>
        <dbReference type="ARBA" id="ARBA00022729"/>
    </source>
</evidence>
<keyword evidence="6" id="KW-1185">Reference proteome</keyword>
<dbReference type="Pfam" id="PF13947">
    <property type="entry name" value="GUB_WAK_bind"/>
    <property type="match status" value="1"/>
</dbReference>
<protein>
    <submittedName>
        <fullName evidence="5">Wall-associated receptor kinase</fullName>
    </submittedName>
</protein>
<feature type="domain" description="Wall-associated receptor kinase galacturonan-binding" evidence="4">
    <location>
        <begin position="33"/>
        <end position="89"/>
    </location>
</feature>
<feature type="chain" id="PRO_5015583238" evidence="3">
    <location>
        <begin position="25"/>
        <end position="277"/>
    </location>
</feature>
<organism evidence="5 6">
    <name type="scientific">Artemisia annua</name>
    <name type="common">Sweet wormwood</name>
    <dbReference type="NCBI Taxonomy" id="35608"/>
    <lineage>
        <taxon>Eukaryota</taxon>
        <taxon>Viridiplantae</taxon>
        <taxon>Streptophyta</taxon>
        <taxon>Embryophyta</taxon>
        <taxon>Tracheophyta</taxon>
        <taxon>Spermatophyta</taxon>
        <taxon>Magnoliopsida</taxon>
        <taxon>eudicotyledons</taxon>
        <taxon>Gunneridae</taxon>
        <taxon>Pentapetalae</taxon>
        <taxon>asterids</taxon>
        <taxon>campanulids</taxon>
        <taxon>Asterales</taxon>
        <taxon>Asteraceae</taxon>
        <taxon>Asteroideae</taxon>
        <taxon>Anthemideae</taxon>
        <taxon>Artemisiinae</taxon>
        <taxon>Artemisia</taxon>
    </lineage>
</organism>
<evidence type="ECO:0000256" key="3">
    <source>
        <dbReference type="SAM" id="SignalP"/>
    </source>
</evidence>
<dbReference type="AlphaFoldDB" id="A0A2U1PK01"/>
<dbReference type="Proteomes" id="UP000245207">
    <property type="component" value="Unassembled WGS sequence"/>
</dbReference>
<dbReference type="InterPro" id="IPR025287">
    <property type="entry name" value="WAK_GUB"/>
</dbReference>
<evidence type="ECO:0000313" key="6">
    <source>
        <dbReference type="Proteomes" id="UP000245207"/>
    </source>
</evidence>
<dbReference type="PANTHER" id="PTHR33491">
    <property type="entry name" value="OSJNBA0016N04.9 PROTEIN"/>
    <property type="match status" value="1"/>
</dbReference>
<comment type="caution">
    <text evidence="5">The sequence shown here is derived from an EMBL/GenBank/DDBJ whole genome shotgun (WGS) entry which is preliminary data.</text>
</comment>
<dbReference type="OrthoDB" id="4062651at2759"/>
<keyword evidence="5" id="KW-0418">Kinase</keyword>
<dbReference type="GO" id="GO:0016301">
    <property type="term" value="F:kinase activity"/>
    <property type="evidence" value="ECO:0007669"/>
    <property type="project" value="UniProtKB-KW"/>
</dbReference>
<evidence type="ECO:0000313" key="5">
    <source>
        <dbReference type="EMBL" id="PWA86085.1"/>
    </source>
</evidence>